<reference evidence="1" key="2">
    <citation type="journal article" date="2015" name="Data Brief">
        <title>Shoot transcriptome of the giant reed, Arundo donax.</title>
        <authorList>
            <person name="Barrero R.A."/>
            <person name="Guerrero F.D."/>
            <person name="Moolhuijzen P."/>
            <person name="Goolsby J.A."/>
            <person name="Tidwell J."/>
            <person name="Bellgard S.E."/>
            <person name="Bellgard M.I."/>
        </authorList>
    </citation>
    <scope>NUCLEOTIDE SEQUENCE</scope>
    <source>
        <tissue evidence="1">Shoot tissue taken approximately 20 cm above the soil surface</tissue>
    </source>
</reference>
<evidence type="ECO:0000313" key="1">
    <source>
        <dbReference type="EMBL" id="JAE36168.1"/>
    </source>
</evidence>
<reference evidence="1" key="1">
    <citation type="submission" date="2014-09" db="EMBL/GenBank/DDBJ databases">
        <authorList>
            <person name="Magalhaes I.L.F."/>
            <person name="Oliveira U."/>
            <person name="Santos F.R."/>
            <person name="Vidigal T.H.D.A."/>
            <person name="Brescovit A.D."/>
            <person name="Santos A.J."/>
        </authorList>
    </citation>
    <scope>NUCLEOTIDE SEQUENCE</scope>
    <source>
        <tissue evidence="1">Shoot tissue taken approximately 20 cm above the soil surface</tissue>
    </source>
</reference>
<proteinExistence type="predicted"/>
<accession>A0A0A9HTE2</accession>
<protein>
    <submittedName>
        <fullName evidence="1">Uncharacterized protein</fullName>
    </submittedName>
</protein>
<name>A0A0A9HTE2_ARUDO</name>
<organism evidence="1">
    <name type="scientific">Arundo donax</name>
    <name type="common">Giant reed</name>
    <name type="synonym">Donax arundinaceus</name>
    <dbReference type="NCBI Taxonomy" id="35708"/>
    <lineage>
        <taxon>Eukaryota</taxon>
        <taxon>Viridiplantae</taxon>
        <taxon>Streptophyta</taxon>
        <taxon>Embryophyta</taxon>
        <taxon>Tracheophyta</taxon>
        <taxon>Spermatophyta</taxon>
        <taxon>Magnoliopsida</taxon>
        <taxon>Liliopsida</taxon>
        <taxon>Poales</taxon>
        <taxon>Poaceae</taxon>
        <taxon>PACMAD clade</taxon>
        <taxon>Arundinoideae</taxon>
        <taxon>Arundineae</taxon>
        <taxon>Arundo</taxon>
    </lineage>
</organism>
<dbReference type="EMBL" id="GBRH01161728">
    <property type="protein sequence ID" value="JAE36168.1"/>
    <property type="molecule type" value="Transcribed_RNA"/>
</dbReference>
<dbReference type="AlphaFoldDB" id="A0A0A9HTE2"/>
<sequence>MTYFKIRTQLVRSRYVNIQTMLHNSLVVIILTK</sequence>